<evidence type="ECO:0000313" key="3">
    <source>
        <dbReference type="EMBL" id="KKN18742.1"/>
    </source>
</evidence>
<dbReference type="PANTHER" id="PTHR30535:SF34">
    <property type="entry name" value="MOLYBDATE-BINDING PROTEIN MOLA"/>
    <property type="match status" value="1"/>
</dbReference>
<evidence type="ECO:0000256" key="1">
    <source>
        <dbReference type="ARBA" id="ARBA00022729"/>
    </source>
</evidence>
<gene>
    <name evidence="3" type="ORF">LCGC14_0952650</name>
</gene>
<evidence type="ECO:0000259" key="2">
    <source>
        <dbReference type="PROSITE" id="PS50983"/>
    </source>
</evidence>
<dbReference type="InterPro" id="IPR050902">
    <property type="entry name" value="ABC_Transporter_SBP"/>
</dbReference>
<dbReference type="PROSITE" id="PS50983">
    <property type="entry name" value="FE_B12_PBP"/>
    <property type="match status" value="1"/>
</dbReference>
<dbReference type="SUPFAM" id="SSF53807">
    <property type="entry name" value="Helical backbone' metal receptor"/>
    <property type="match status" value="1"/>
</dbReference>
<dbReference type="InterPro" id="IPR002491">
    <property type="entry name" value="ABC_transptr_periplasmic_BD"/>
</dbReference>
<dbReference type="PANTHER" id="PTHR30535">
    <property type="entry name" value="VITAMIN B12-BINDING PROTEIN"/>
    <property type="match status" value="1"/>
</dbReference>
<dbReference type="EMBL" id="LAZR01003399">
    <property type="protein sequence ID" value="KKN18742.1"/>
    <property type="molecule type" value="Genomic_DNA"/>
</dbReference>
<protein>
    <recommendedName>
        <fullName evidence="2">Fe/B12 periplasmic-binding domain-containing protein</fullName>
    </recommendedName>
</protein>
<keyword evidence="1" id="KW-0732">Signal</keyword>
<dbReference type="GO" id="GO:0071281">
    <property type="term" value="P:cellular response to iron ion"/>
    <property type="evidence" value="ECO:0007669"/>
    <property type="project" value="TreeGrafter"/>
</dbReference>
<name>A0A0F9P2V1_9ZZZZ</name>
<dbReference type="AlphaFoldDB" id="A0A0F9P2V1"/>
<comment type="caution">
    <text evidence="3">The sequence shown here is derived from an EMBL/GenBank/DDBJ whole genome shotgun (WGS) entry which is preliminary data.</text>
</comment>
<accession>A0A0F9P2V1</accession>
<dbReference type="CDD" id="cd01143">
    <property type="entry name" value="YvrC"/>
    <property type="match status" value="1"/>
</dbReference>
<dbReference type="InterPro" id="IPR054828">
    <property type="entry name" value="Vit_B12_bind_prot"/>
</dbReference>
<dbReference type="Pfam" id="PF01497">
    <property type="entry name" value="Peripla_BP_2"/>
    <property type="match status" value="1"/>
</dbReference>
<proteinExistence type="predicted"/>
<dbReference type="Gene3D" id="3.40.50.1980">
    <property type="entry name" value="Nitrogenase molybdenum iron protein domain"/>
    <property type="match status" value="2"/>
</dbReference>
<organism evidence="3">
    <name type="scientific">marine sediment metagenome</name>
    <dbReference type="NCBI Taxonomy" id="412755"/>
    <lineage>
        <taxon>unclassified sequences</taxon>
        <taxon>metagenomes</taxon>
        <taxon>ecological metagenomes</taxon>
    </lineage>
</organism>
<dbReference type="NCBIfam" id="NF038402">
    <property type="entry name" value="TroA_like"/>
    <property type="match status" value="1"/>
</dbReference>
<feature type="domain" description="Fe/B12 periplasmic-binding" evidence="2">
    <location>
        <begin position="37"/>
        <end position="296"/>
    </location>
</feature>
<sequence length="305" mass="34259">MRRFWPVLLLTLMFIVSFLLYKTTSHQVNDTQASYQRIITLAPSITETAFALGLADRIVAVSDYSDYPPEAQERPSVGGYTNTSLEAIVRQQPDLVIMMNAQHSLQRQLKQLNIKTHLVDNSSIADIKASILSIAEVTGQQKQAKKLLNDIQKTIDTVRQKVSGLPKVSTMIAIAHYVNSEQLNTLYIAGKNDFYNDLLDIAGGQNVYTNTSVAVPSISAEGVMRLNPDVILDIFPEAKDHQINLDNAMKQWQLLDSVNAVKSNRVYIIEHDYATVPGPRVFKLLTEMAQLLHPEINWQTENKHD</sequence>
<reference evidence="3" key="1">
    <citation type="journal article" date="2015" name="Nature">
        <title>Complex archaea that bridge the gap between prokaryotes and eukaryotes.</title>
        <authorList>
            <person name="Spang A."/>
            <person name="Saw J.H."/>
            <person name="Jorgensen S.L."/>
            <person name="Zaremba-Niedzwiedzka K."/>
            <person name="Martijn J."/>
            <person name="Lind A.E."/>
            <person name="van Eijk R."/>
            <person name="Schleper C."/>
            <person name="Guy L."/>
            <person name="Ettema T.J."/>
        </authorList>
    </citation>
    <scope>NUCLEOTIDE SEQUENCE</scope>
</reference>